<proteinExistence type="predicted"/>
<evidence type="ECO:0000313" key="2">
    <source>
        <dbReference type="EMBL" id="MDA1386958.1"/>
    </source>
</evidence>
<organism evidence="2 4">
    <name type="scientific">Glycomyces lechevalierae</name>
    <dbReference type="NCBI Taxonomy" id="256034"/>
    <lineage>
        <taxon>Bacteria</taxon>
        <taxon>Bacillati</taxon>
        <taxon>Actinomycetota</taxon>
        <taxon>Actinomycetes</taxon>
        <taxon>Glycomycetales</taxon>
        <taxon>Glycomycetaceae</taxon>
        <taxon>Glycomyces</taxon>
    </lineage>
</organism>
<evidence type="ECO:0000256" key="1">
    <source>
        <dbReference type="SAM" id="MobiDB-lite"/>
    </source>
</evidence>
<protein>
    <submittedName>
        <fullName evidence="2">Uncharacterized protein</fullName>
    </submittedName>
</protein>
<sequence>MTSRFRSFASSTRGKKILIISGAALVLLIGIIAVTIAIRPERKTCEEWMAHAFSEPGFESNIGPACLWGGTDPDKAYSLEELEDISREMEESGEGGDLGDLLPEDESTETESPLPSGYKMCEDWLIAPEDEICDYYEDLMNEPVTEEELQVFVDYHEEYTRCVDLLGNADAEDYDTPEFLECEVIAYETPEPSLEELRNQED</sequence>
<dbReference type="Proteomes" id="UP001145799">
    <property type="component" value="Unassembled WGS sequence"/>
</dbReference>
<reference evidence="2" key="1">
    <citation type="submission" date="2022-12" db="EMBL/GenBank/DDBJ databases">
        <title>Gycomyces niveus sp.nov., a novel actinomycete isolated from soil in Shouguang.</title>
        <authorList>
            <person name="Yang X."/>
        </authorList>
    </citation>
    <scope>NUCLEOTIDE SEQUENCE</scope>
    <source>
        <strain evidence="2">DSM 44724</strain>
    </source>
</reference>
<name>A0A9X3PNK7_9ACTN</name>
<evidence type="ECO:0000313" key="4">
    <source>
        <dbReference type="Proteomes" id="UP001145799"/>
    </source>
</evidence>
<dbReference type="EMBL" id="JAVDYD010000001">
    <property type="protein sequence ID" value="MDR7341569.1"/>
    <property type="molecule type" value="Genomic_DNA"/>
</dbReference>
<accession>A0A9X3PNK7</accession>
<comment type="caution">
    <text evidence="2">The sequence shown here is derived from an EMBL/GenBank/DDBJ whole genome shotgun (WGS) entry which is preliminary data.</text>
</comment>
<dbReference type="EMBL" id="JAPZVQ010000012">
    <property type="protein sequence ID" value="MDA1386958.1"/>
    <property type="molecule type" value="Genomic_DNA"/>
</dbReference>
<dbReference type="AlphaFoldDB" id="A0A9X3PNK7"/>
<dbReference type="RefSeq" id="WP_270123446.1">
    <property type="nucleotide sequence ID" value="NZ_BAAAOM010000001.1"/>
</dbReference>
<feature type="region of interest" description="Disordered" evidence="1">
    <location>
        <begin position="88"/>
        <end position="116"/>
    </location>
</feature>
<keyword evidence="5" id="KW-1185">Reference proteome</keyword>
<dbReference type="Proteomes" id="UP001183604">
    <property type="component" value="Unassembled WGS sequence"/>
</dbReference>
<evidence type="ECO:0000313" key="3">
    <source>
        <dbReference type="EMBL" id="MDR7341569.1"/>
    </source>
</evidence>
<gene>
    <name evidence="3" type="ORF">J2S69_005288</name>
    <name evidence="2" type="ORF">O2L01_18310</name>
</gene>
<reference evidence="3 5" key="2">
    <citation type="submission" date="2023-07" db="EMBL/GenBank/DDBJ databases">
        <title>Sequencing the genomes of 1000 actinobacteria strains.</title>
        <authorList>
            <person name="Klenk H.-P."/>
        </authorList>
    </citation>
    <scope>NUCLEOTIDE SEQUENCE [LARGE SCALE GENOMIC DNA]</scope>
    <source>
        <strain evidence="3 5">DSM 44724</strain>
    </source>
</reference>
<evidence type="ECO:0000313" key="5">
    <source>
        <dbReference type="Proteomes" id="UP001183604"/>
    </source>
</evidence>